<name>A0A4Y7Q374_9AGAM</name>
<feature type="binding site" evidence="5">
    <location>
        <position position="129"/>
    </location>
    <ligand>
        <name>Zn(2+)</name>
        <dbReference type="ChEBI" id="CHEBI:29105"/>
    </ligand>
</feature>
<dbReference type="PROSITE" id="PS51865">
    <property type="entry name" value="PDZ_GRASP"/>
    <property type="match status" value="2"/>
</dbReference>
<organism evidence="8 9">
    <name type="scientific">Rickenella mellea</name>
    <dbReference type="NCBI Taxonomy" id="50990"/>
    <lineage>
        <taxon>Eukaryota</taxon>
        <taxon>Fungi</taxon>
        <taxon>Dikarya</taxon>
        <taxon>Basidiomycota</taxon>
        <taxon>Agaricomycotina</taxon>
        <taxon>Agaricomycetes</taxon>
        <taxon>Hymenochaetales</taxon>
        <taxon>Rickenellaceae</taxon>
        <taxon>Rickenella</taxon>
    </lineage>
</organism>
<dbReference type="OrthoDB" id="3318at2759"/>
<dbReference type="Gene3D" id="2.30.42.10">
    <property type="match status" value="2"/>
</dbReference>
<keyword evidence="2" id="KW-0677">Repeat</keyword>
<keyword evidence="9" id="KW-1185">Reference proteome</keyword>
<evidence type="ECO:0000256" key="5">
    <source>
        <dbReference type="PIRSR" id="PIRSR607583-1"/>
    </source>
</evidence>
<feature type="domain" description="PDZ GRASP-type" evidence="7">
    <location>
        <begin position="18"/>
        <end position="131"/>
    </location>
</feature>
<sequence>MGAGQSIPDSRDGHPPTRGLHVLRVTASSPASQTDLEPFFDFIIGYERESVSRWHTDIEAHDFEAVVEELEGKRLFLIVWSSKTKSVRQVPIVPSRAWSQTTAVVVDPQKHDAVSIPQPSLLGLSMRLCEPEFSLDNVWHVLDVLEGSPAESAGLVPYGDWIVGWSGGVLAAEGDFYDVVEAHEDKPLRVYVYSYDFDTLREVVLVPNRQWGGEGLLGCVFGYGLLHRIPNVPQTKPVQLAEEHDYMEEASMFVPADSEQYAGYDIKGTSNGHEYREIHPMDPPGEREGRNLHSVARTSHENEIEDKSSLADNNSTYAHYLDPPIAPVPRLPSQRPRPTPSSPSISSGPDATFYNGDSTS</sequence>
<feature type="region of interest" description="Disordered" evidence="6">
    <location>
        <begin position="269"/>
        <end position="360"/>
    </location>
</feature>
<dbReference type="Proteomes" id="UP000294933">
    <property type="component" value="Unassembled WGS sequence"/>
</dbReference>
<evidence type="ECO:0000256" key="1">
    <source>
        <dbReference type="ARBA" id="ARBA00004394"/>
    </source>
</evidence>
<gene>
    <name evidence="8" type="ORF">BD410DRAFT_788785</name>
</gene>
<evidence type="ECO:0000256" key="6">
    <source>
        <dbReference type="SAM" id="MobiDB-lite"/>
    </source>
</evidence>
<dbReference type="PANTHER" id="PTHR12893">
    <property type="entry name" value="GOLGI REASSEMBLY STACKING PROTEIN GRASP"/>
    <property type="match status" value="1"/>
</dbReference>
<keyword evidence="5" id="KW-0479">Metal-binding</keyword>
<feature type="compositionally biased region" description="Pro residues" evidence="6">
    <location>
        <begin position="324"/>
        <end position="341"/>
    </location>
</feature>
<protein>
    <recommendedName>
        <fullName evidence="7">PDZ GRASP-type domain-containing protein</fullName>
    </recommendedName>
</protein>
<keyword evidence="3" id="KW-0333">Golgi apparatus</keyword>
<feature type="compositionally biased region" description="Basic and acidic residues" evidence="6">
    <location>
        <begin position="298"/>
        <end position="309"/>
    </location>
</feature>
<dbReference type="GO" id="GO:0046872">
    <property type="term" value="F:metal ion binding"/>
    <property type="evidence" value="ECO:0007669"/>
    <property type="project" value="UniProtKB-KW"/>
</dbReference>
<dbReference type="VEuPathDB" id="FungiDB:BD410DRAFT_788785"/>
<dbReference type="InterPro" id="IPR036034">
    <property type="entry name" value="PDZ_sf"/>
</dbReference>
<evidence type="ECO:0000313" key="8">
    <source>
        <dbReference type="EMBL" id="TDL22103.1"/>
    </source>
</evidence>
<evidence type="ECO:0000313" key="9">
    <source>
        <dbReference type="Proteomes" id="UP000294933"/>
    </source>
</evidence>
<dbReference type="AlphaFoldDB" id="A0A4Y7Q374"/>
<dbReference type="Pfam" id="PF04495">
    <property type="entry name" value="GRASP55_65"/>
    <property type="match status" value="2"/>
</dbReference>
<reference evidence="8 9" key="1">
    <citation type="submission" date="2018-06" db="EMBL/GenBank/DDBJ databases">
        <title>A transcriptomic atlas of mushroom development highlights an independent origin of complex multicellularity.</title>
        <authorList>
            <consortium name="DOE Joint Genome Institute"/>
            <person name="Krizsan K."/>
            <person name="Almasi E."/>
            <person name="Merenyi Z."/>
            <person name="Sahu N."/>
            <person name="Viragh M."/>
            <person name="Koszo T."/>
            <person name="Mondo S."/>
            <person name="Kiss B."/>
            <person name="Balint B."/>
            <person name="Kues U."/>
            <person name="Barry K."/>
            <person name="Hegedus J.C."/>
            <person name="Henrissat B."/>
            <person name="Johnson J."/>
            <person name="Lipzen A."/>
            <person name="Ohm R."/>
            <person name="Nagy I."/>
            <person name="Pangilinan J."/>
            <person name="Yan J."/>
            <person name="Xiong Y."/>
            <person name="Grigoriev I.V."/>
            <person name="Hibbett D.S."/>
            <person name="Nagy L.G."/>
        </authorList>
    </citation>
    <scope>NUCLEOTIDE SEQUENCE [LARGE SCALE GENOMIC DNA]</scope>
    <source>
        <strain evidence="8 9">SZMC22713</strain>
    </source>
</reference>
<feature type="binding site" evidence="5">
    <location>
        <position position="21"/>
    </location>
    <ligand>
        <name>Zn(2+)</name>
        <dbReference type="ChEBI" id="CHEBI:29105"/>
    </ligand>
</feature>
<dbReference type="FunFam" id="2.30.42.10:FF:000026">
    <property type="entry name" value="Golgi reassembly stacking protein 2"/>
    <property type="match status" value="1"/>
</dbReference>
<dbReference type="STRING" id="50990.A0A4Y7Q374"/>
<feature type="domain" description="PDZ GRASP-type" evidence="7">
    <location>
        <begin position="137"/>
        <end position="226"/>
    </location>
</feature>
<dbReference type="SUPFAM" id="SSF50156">
    <property type="entry name" value="PDZ domain-like"/>
    <property type="match status" value="1"/>
</dbReference>
<evidence type="ECO:0000256" key="3">
    <source>
        <dbReference type="ARBA" id="ARBA00023034"/>
    </source>
</evidence>
<evidence type="ECO:0000256" key="2">
    <source>
        <dbReference type="ARBA" id="ARBA00022737"/>
    </source>
</evidence>
<comment type="subcellular location">
    <subcellularLocation>
        <location evidence="1">Golgi apparatus membrane</location>
    </subcellularLocation>
</comment>
<dbReference type="GO" id="GO:0000139">
    <property type="term" value="C:Golgi membrane"/>
    <property type="evidence" value="ECO:0007669"/>
    <property type="project" value="UniProtKB-SubCell"/>
</dbReference>
<dbReference type="EMBL" id="ML170176">
    <property type="protein sequence ID" value="TDL22103.1"/>
    <property type="molecule type" value="Genomic_DNA"/>
</dbReference>
<dbReference type="InterPro" id="IPR024958">
    <property type="entry name" value="GRASP_PDZ"/>
</dbReference>
<dbReference type="GO" id="GO:0007030">
    <property type="term" value="P:Golgi organization"/>
    <property type="evidence" value="ECO:0007669"/>
    <property type="project" value="TreeGrafter"/>
</dbReference>
<evidence type="ECO:0000259" key="7">
    <source>
        <dbReference type="PROSITE" id="PS51865"/>
    </source>
</evidence>
<accession>A0A4Y7Q374</accession>
<dbReference type="PANTHER" id="PTHR12893:SF0">
    <property type="entry name" value="GRASP65"/>
    <property type="match status" value="1"/>
</dbReference>
<keyword evidence="4" id="KW-0472">Membrane</keyword>
<proteinExistence type="predicted"/>
<feature type="compositionally biased region" description="Basic and acidic residues" evidence="6">
    <location>
        <begin position="273"/>
        <end position="291"/>
    </location>
</feature>
<keyword evidence="5" id="KW-0862">Zinc</keyword>
<evidence type="ECO:0000256" key="4">
    <source>
        <dbReference type="ARBA" id="ARBA00023136"/>
    </source>
</evidence>
<dbReference type="InterPro" id="IPR007583">
    <property type="entry name" value="GRASP55_65"/>
</dbReference>